<dbReference type="InterPro" id="IPR018972">
    <property type="entry name" value="Sas10_C_dom"/>
</dbReference>
<dbReference type="PhylomeDB" id="A0A0G4GJQ5"/>
<evidence type="ECO:0000313" key="7">
    <source>
        <dbReference type="EMBL" id="CEM30154.1"/>
    </source>
</evidence>
<accession>A0A0G4GJQ5</accession>
<evidence type="ECO:0000256" key="3">
    <source>
        <dbReference type="ARBA" id="ARBA00022553"/>
    </source>
</evidence>
<dbReference type="InParanoid" id="A0A0G4GJQ5"/>
<evidence type="ECO:0000256" key="4">
    <source>
        <dbReference type="ARBA" id="ARBA00023242"/>
    </source>
</evidence>
<dbReference type="EMBL" id="CDMY01000688">
    <property type="protein sequence ID" value="CEM30154.1"/>
    <property type="molecule type" value="Genomic_DNA"/>
</dbReference>
<feature type="region of interest" description="Disordered" evidence="5">
    <location>
        <begin position="354"/>
        <end position="391"/>
    </location>
</feature>
<dbReference type="AlphaFoldDB" id="A0A0G4GJQ5"/>
<proteinExistence type="inferred from homology"/>
<comment type="subcellular location">
    <subcellularLocation>
        <location evidence="1">Nucleus</location>
    </subcellularLocation>
</comment>
<feature type="domain" description="Sas10 C-terminal" evidence="6">
    <location>
        <begin position="590"/>
        <end position="664"/>
    </location>
</feature>
<dbReference type="OMA" id="EEYIRPQ"/>
<dbReference type="GO" id="GO:0000462">
    <property type="term" value="P:maturation of SSU-rRNA from tricistronic rRNA transcript (SSU-rRNA, 5.8S rRNA, LSU-rRNA)"/>
    <property type="evidence" value="ECO:0007669"/>
    <property type="project" value="TreeGrafter"/>
</dbReference>
<feature type="region of interest" description="Disordered" evidence="5">
    <location>
        <begin position="405"/>
        <end position="430"/>
    </location>
</feature>
<sequence length="665" mass="74124">MKRSAKAKRGRGGASSSGIEKYGLGEVDAHYQRRQAAAEEGLKIYDDTHPKDAGEDEYAHAMDALMGLIAEEDEDEDTRKLRELAEREREAEFAGDDAFDEGEDQEEDEDDSGTAPRAAWGRKARDFYDEGLDHEGVDESDEESDEAGALEEARLIQKQRAAKMSQVLDIGTGQLDLLAKEMAGGELPDEAEEKNLAQSVQNELEALASGMHLSGGLSVERIRKDVASLSVAEKRRLVREEHPEMVGLLTDFKHKIHLLQTTLLPAMDAIRANPALVTHEGRQLIELWTQVLLSYHLHFCYYLAMKGEGRSITEHPVVERLVQLRTLDEELSKMGGDAMNKDISTLLRIAATGKKRGNDDGQQSIEKREADRKAQRETNASKAANGPRVLKRSEIVAAAMRRMATKEVPLSNDEEHLPSTREPDLTREPTEQEMARFSTEGLDGDLDDPSLMPKFGKKPTLAQYLNIARQAKGSLDRSKVQKSADENVAFKERRKRADKASAMDLLLQQRNGGTSAQNNKTPDTQMFADEVDVGMGDGDDGEDEMEEEGGNVADIIAQQMRANKAKKVHKKELLKERSLQHINAVEETSQGKRGTTYQIMKNKGLTRKRKKIEGNARVKHRYKYDQALKRRKGQVRAMQEGAADGTYAGEETGIRARVHRSTKLA</sequence>
<evidence type="ECO:0000256" key="2">
    <source>
        <dbReference type="ARBA" id="ARBA00010979"/>
    </source>
</evidence>
<dbReference type="PANTHER" id="PTHR13237:SF8">
    <property type="entry name" value="SOMETHING ABOUT SILENCING PROTEIN 10"/>
    <property type="match status" value="1"/>
</dbReference>
<feature type="region of interest" description="Disordered" evidence="5">
    <location>
        <begin position="1"/>
        <end position="24"/>
    </location>
</feature>
<feature type="compositionally biased region" description="Acidic residues" evidence="5">
    <location>
        <begin position="93"/>
        <end position="112"/>
    </location>
</feature>
<dbReference type="OrthoDB" id="445334at2759"/>
<feature type="compositionally biased region" description="Basic and acidic residues" evidence="5">
    <location>
        <begin position="365"/>
        <end position="376"/>
    </location>
</feature>
<dbReference type="Proteomes" id="UP000041254">
    <property type="component" value="Unassembled WGS sequence"/>
</dbReference>
<dbReference type="GO" id="GO:0032040">
    <property type="term" value="C:small-subunit processome"/>
    <property type="evidence" value="ECO:0007669"/>
    <property type="project" value="TreeGrafter"/>
</dbReference>
<dbReference type="VEuPathDB" id="CryptoDB:Vbra_18032"/>
<dbReference type="STRING" id="1169540.A0A0G4GJQ5"/>
<keyword evidence="4" id="KW-0539">Nucleus</keyword>
<reference evidence="7 8" key="1">
    <citation type="submission" date="2014-11" db="EMBL/GenBank/DDBJ databases">
        <authorList>
            <person name="Zhu J."/>
            <person name="Qi W."/>
            <person name="Song R."/>
        </authorList>
    </citation>
    <scope>NUCLEOTIDE SEQUENCE [LARGE SCALE GENOMIC DNA]</scope>
</reference>
<dbReference type="InterPro" id="IPR007146">
    <property type="entry name" value="Sas10/Utp3/C1D"/>
</dbReference>
<name>A0A0G4GJQ5_VITBC</name>
<feature type="compositionally biased region" description="Basic residues" evidence="5">
    <location>
        <begin position="1"/>
        <end position="11"/>
    </location>
</feature>
<dbReference type="PANTHER" id="PTHR13237">
    <property type="entry name" value="SOMETHING ABOUT SILENCING PROTEIN 10-RELATED"/>
    <property type="match status" value="1"/>
</dbReference>
<protein>
    <recommendedName>
        <fullName evidence="6">Sas10 C-terminal domain-containing protein</fullName>
    </recommendedName>
</protein>
<comment type="similarity">
    <text evidence="2">Belongs to the SAS10 family.</text>
</comment>
<evidence type="ECO:0000259" key="6">
    <source>
        <dbReference type="Pfam" id="PF09368"/>
    </source>
</evidence>
<evidence type="ECO:0000313" key="8">
    <source>
        <dbReference type="Proteomes" id="UP000041254"/>
    </source>
</evidence>
<gene>
    <name evidence="7" type="ORF">Vbra_18032</name>
</gene>
<feature type="compositionally biased region" description="Basic and acidic residues" evidence="5">
    <location>
        <begin position="413"/>
        <end position="430"/>
    </location>
</feature>
<evidence type="ECO:0000256" key="1">
    <source>
        <dbReference type="ARBA" id="ARBA00004123"/>
    </source>
</evidence>
<keyword evidence="3" id="KW-0597">Phosphoprotein</keyword>
<keyword evidence="8" id="KW-1185">Reference proteome</keyword>
<feature type="compositionally biased region" description="Basic and acidic residues" evidence="5">
    <location>
        <begin position="77"/>
        <end position="92"/>
    </location>
</feature>
<dbReference type="Pfam" id="PF04000">
    <property type="entry name" value="Sas10_Utp3"/>
    <property type="match status" value="1"/>
</dbReference>
<dbReference type="Pfam" id="PF09368">
    <property type="entry name" value="Sas10"/>
    <property type="match status" value="1"/>
</dbReference>
<feature type="region of interest" description="Disordered" evidence="5">
    <location>
        <begin position="69"/>
        <end position="122"/>
    </location>
</feature>
<evidence type="ECO:0000256" key="5">
    <source>
        <dbReference type="SAM" id="MobiDB-lite"/>
    </source>
</evidence>
<organism evidence="7 8">
    <name type="scientific">Vitrella brassicaformis (strain CCMP3155)</name>
    <dbReference type="NCBI Taxonomy" id="1169540"/>
    <lineage>
        <taxon>Eukaryota</taxon>
        <taxon>Sar</taxon>
        <taxon>Alveolata</taxon>
        <taxon>Colpodellida</taxon>
        <taxon>Vitrellaceae</taxon>
        <taxon>Vitrella</taxon>
    </lineage>
</organism>